<dbReference type="SUPFAM" id="SSF55753">
    <property type="entry name" value="Actin depolymerizing proteins"/>
    <property type="match status" value="1"/>
</dbReference>
<dbReference type="GO" id="GO:0034316">
    <property type="term" value="P:negative regulation of Arp2/3 complex-mediated actin nucleation"/>
    <property type="evidence" value="ECO:0007669"/>
    <property type="project" value="TreeGrafter"/>
</dbReference>
<dbReference type="Proteomes" id="UP000189513">
    <property type="component" value="Unassembled WGS sequence"/>
</dbReference>
<dbReference type="PIRSF" id="PIRSF001788">
    <property type="entry name" value="GMF-beta"/>
    <property type="match status" value="1"/>
</dbReference>
<sequence>STNLYSFSEETASRLRKFRFASARSDKIREDPNVEDSPVTSIEELVEELPDNSPRYVVLSYPLTLKDGRKSSPLVMLYWLPPTSQQSLRMLYAAAVELFREKAGVSKYVVPYLYSFMT</sequence>
<dbReference type="GO" id="GO:0003779">
    <property type="term" value="F:actin binding"/>
    <property type="evidence" value="ECO:0007669"/>
    <property type="project" value="InterPro"/>
</dbReference>
<dbReference type="GO" id="GO:0030479">
    <property type="term" value="C:actin cortical patch"/>
    <property type="evidence" value="ECO:0007669"/>
    <property type="project" value="TreeGrafter"/>
</dbReference>
<proteinExistence type="inferred from homology"/>
<dbReference type="Pfam" id="PF00241">
    <property type="entry name" value="Cofilin_ADF"/>
    <property type="match status" value="1"/>
</dbReference>
<evidence type="ECO:0000313" key="3">
    <source>
        <dbReference type="EMBL" id="ONH68326.1"/>
    </source>
</evidence>
<dbReference type="VEuPathDB" id="FungiDB:BON22_1978"/>
<protein>
    <submittedName>
        <fullName evidence="3">Protein AIM7</fullName>
    </submittedName>
</protein>
<dbReference type="InterPro" id="IPR011171">
    <property type="entry name" value="GMF"/>
</dbReference>
<gene>
    <name evidence="3" type="ORF">BON22_1978</name>
</gene>
<comment type="caution">
    <text evidence="3">The sequence shown here is derived from an EMBL/GenBank/DDBJ whole genome shotgun (WGS) entry which is preliminary data.</text>
</comment>
<dbReference type="PANTHER" id="PTHR11249:SF2">
    <property type="entry name" value="GLIA MATURATION FACTOR"/>
    <property type="match status" value="1"/>
</dbReference>
<feature type="non-terminal residue" evidence="3">
    <location>
        <position position="1"/>
    </location>
</feature>
<reference evidence="4" key="1">
    <citation type="journal article" date="2017" name="Genome Announc.">
        <title>Genome sequences of Cyberlindnera fabianii 65, Pichia kudriavzevii 129, and Saccharomyces cerevisiae 131 isolated from fermented masau fruits in Zimbabwe.</title>
        <authorList>
            <person name="van Rijswijck I.M.H."/>
            <person name="Derks M.F.L."/>
            <person name="Abee T."/>
            <person name="de Ridder D."/>
            <person name="Smid E.J."/>
        </authorList>
    </citation>
    <scope>NUCLEOTIDE SEQUENCE [LARGE SCALE GENOMIC DNA]</scope>
    <source>
        <strain evidence="4">65</strain>
    </source>
</reference>
<dbReference type="OMA" id="PYLYSFM"/>
<evidence type="ECO:0000256" key="1">
    <source>
        <dbReference type="ARBA" id="ARBA00010055"/>
    </source>
</evidence>
<evidence type="ECO:0000313" key="4">
    <source>
        <dbReference type="Proteomes" id="UP000189513"/>
    </source>
</evidence>
<dbReference type="InterPro" id="IPR002108">
    <property type="entry name" value="ADF-H"/>
</dbReference>
<keyword evidence="4" id="KW-1185">Reference proteome</keyword>
<dbReference type="PROSITE" id="PS51263">
    <property type="entry name" value="ADF_H"/>
    <property type="match status" value="1"/>
</dbReference>
<dbReference type="GO" id="GO:0071846">
    <property type="term" value="P:actin filament debranching"/>
    <property type="evidence" value="ECO:0007669"/>
    <property type="project" value="InterPro"/>
</dbReference>
<name>A0A1V2LAI9_CYBFA</name>
<feature type="domain" description="ADF-H" evidence="2">
    <location>
        <begin position="1"/>
        <end position="118"/>
    </location>
</feature>
<dbReference type="GO" id="GO:0071933">
    <property type="term" value="F:Arp2/3 complex binding"/>
    <property type="evidence" value="ECO:0007669"/>
    <property type="project" value="InterPro"/>
</dbReference>
<dbReference type="InterPro" id="IPR029006">
    <property type="entry name" value="ADF-H/Gelsolin-like_dom_sf"/>
</dbReference>
<organism evidence="3 4">
    <name type="scientific">Cyberlindnera fabianii</name>
    <name type="common">Yeast</name>
    <name type="synonym">Hansenula fabianii</name>
    <dbReference type="NCBI Taxonomy" id="36022"/>
    <lineage>
        <taxon>Eukaryota</taxon>
        <taxon>Fungi</taxon>
        <taxon>Dikarya</taxon>
        <taxon>Ascomycota</taxon>
        <taxon>Saccharomycotina</taxon>
        <taxon>Saccharomycetes</taxon>
        <taxon>Phaffomycetales</taxon>
        <taxon>Phaffomycetaceae</taxon>
        <taxon>Cyberlindnera</taxon>
    </lineage>
</organism>
<dbReference type="STRING" id="36022.A0A1V2LAI9"/>
<comment type="similarity">
    <text evidence="1">Belongs to the actin-binding proteins ADF family. GMF subfamily.</text>
</comment>
<dbReference type="EMBL" id="MPUK01000003">
    <property type="protein sequence ID" value="ONH68326.1"/>
    <property type="molecule type" value="Genomic_DNA"/>
</dbReference>
<evidence type="ECO:0000259" key="2">
    <source>
        <dbReference type="PROSITE" id="PS51263"/>
    </source>
</evidence>
<accession>A0A1V2LAI9</accession>
<dbReference type="AlphaFoldDB" id="A0A1V2LAI9"/>
<dbReference type="Gene3D" id="3.40.20.10">
    <property type="entry name" value="Severin"/>
    <property type="match status" value="1"/>
</dbReference>
<dbReference type="SMART" id="SM00102">
    <property type="entry name" value="ADF"/>
    <property type="match status" value="1"/>
</dbReference>
<dbReference type="PANTHER" id="PTHR11249">
    <property type="entry name" value="GLIAL FACTOR NATURATION FACTOR"/>
    <property type="match status" value="1"/>
</dbReference>